<dbReference type="Pfam" id="PF03299">
    <property type="entry name" value="TF_AP-2"/>
    <property type="match status" value="1"/>
</dbReference>
<comment type="similarity">
    <text evidence="2">Belongs to the AP-2 family.</text>
</comment>
<dbReference type="GO" id="GO:0042127">
    <property type="term" value="P:regulation of cell population proliferation"/>
    <property type="evidence" value="ECO:0007669"/>
    <property type="project" value="TreeGrafter"/>
</dbReference>
<dbReference type="AlphaFoldDB" id="A0A9J6FL29"/>
<dbReference type="EMBL" id="JABSTR010000002">
    <property type="protein sequence ID" value="KAH9363503.1"/>
    <property type="molecule type" value="Genomic_DNA"/>
</dbReference>
<keyword evidence="6" id="KW-0539">Nucleus</keyword>
<keyword evidence="4" id="KW-0238">DNA-binding</keyword>
<sequence>MEERKARSKNGRTEKLETYTRAQYASPQRDPRNVKDGFPLAVADWLGVSRQLSAAAASFAKAYFDVFRAPFVRPLERGRCQSKANDALTPGLPTSLRGSFHFSSADAMLAFSLSARSSKLGGFRTSPTFPFCAVRFFGAVSSAAFLFNRHLACLPCAFSTAPEKRASLPFRRRFCRRPLLPASSPLSRNACAALDTVIWCDFLVDNLVTTFAVLLVPAGEAIHLARDFGYVCETEFPSRQVAEYLCRNHVEPSDLYRRKEVLLATK</sequence>
<dbReference type="VEuPathDB" id="VectorBase:HLOH_045961"/>
<name>A0A9J6FL29_HAELO</name>
<reference evidence="9 10" key="1">
    <citation type="journal article" date="2020" name="Cell">
        <title>Large-Scale Comparative Analyses of Tick Genomes Elucidate Their Genetic Diversity and Vector Capacities.</title>
        <authorList>
            <consortium name="Tick Genome and Microbiome Consortium (TIGMIC)"/>
            <person name="Jia N."/>
            <person name="Wang J."/>
            <person name="Shi W."/>
            <person name="Du L."/>
            <person name="Sun Y."/>
            <person name="Zhan W."/>
            <person name="Jiang J.F."/>
            <person name="Wang Q."/>
            <person name="Zhang B."/>
            <person name="Ji P."/>
            <person name="Bell-Sakyi L."/>
            <person name="Cui X.M."/>
            <person name="Yuan T.T."/>
            <person name="Jiang B.G."/>
            <person name="Yang W.F."/>
            <person name="Lam T.T."/>
            <person name="Chang Q.C."/>
            <person name="Ding S.J."/>
            <person name="Wang X.J."/>
            <person name="Zhu J.G."/>
            <person name="Ruan X.D."/>
            <person name="Zhao L."/>
            <person name="Wei J.T."/>
            <person name="Ye R.Z."/>
            <person name="Que T.C."/>
            <person name="Du C.H."/>
            <person name="Zhou Y.H."/>
            <person name="Cheng J.X."/>
            <person name="Dai P.F."/>
            <person name="Guo W.B."/>
            <person name="Han X.H."/>
            <person name="Huang E.J."/>
            <person name="Li L.F."/>
            <person name="Wei W."/>
            <person name="Gao Y.C."/>
            <person name="Liu J.Z."/>
            <person name="Shao H.Z."/>
            <person name="Wang X."/>
            <person name="Wang C.C."/>
            <person name="Yang T.C."/>
            <person name="Huo Q.B."/>
            <person name="Li W."/>
            <person name="Chen H.Y."/>
            <person name="Chen S.E."/>
            <person name="Zhou L.G."/>
            <person name="Ni X.B."/>
            <person name="Tian J.H."/>
            <person name="Sheng Y."/>
            <person name="Liu T."/>
            <person name="Pan Y.S."/>
            <person name="Xia L.Y."/>
            <person name="Li J."/>
            <person name="Zhao F."/>
            <person name="Cao W.C."/>
        </authorList>
    </citation>
    <scope>NUCLEOTIDE SEQUENCE [LARGE SCALE GENOMIC DNA]</scope>
    <source>
        <strain evidence="9">HaeL-2018</strain>
    </source>
</reference>
<evidence type="ECO:0000256" key="5">
    <source>
        <dbReference type="ARBA" id="ARBA00023163"/>
    </source>
</evidence>
<dbReference type="InterPro" id="IPR013854">
    <property type="entry name" value="TF_AP2_C"/>
</dbReference>
<feature type="compositionally biased region" description="Basic and acidic residues" evidence="7">
    <location>
        <begin position="1"/>
        <end position="18"/>
    </location>
</feature>
<dbReference type="PANTHER" id="PTHR10812:SF17">
    <property type="entry name" value="TRANSCRIPTION FACTOR AP-2, ISOFORM D"/>
    <property type="match status" value="1"/>
</dbReference>
<proteinExistence type="inferred from homology"/>
<feature type="domain" description="Transcription factor AP-2 C-terminal" evidence="8">
    <location>
        <begin position="218"/>
        <end position="265"/>
    </location>
</feature>
<evidence type="ECO:0000256" key="4">
    <source>
        <dbReference type="ARBA" id="ARBA00023125"/>
    </source>
</evidence>
<evidence type="ECO:0000256" key="1">
    <source>
        <dbReference type="ARBA" id="ARBA00004123"/>
    </source>
</evidence>
<comment type="caution">
    <text evidence="9">The sequence shown here is derived from an EMBL/GenBank/DDBJ whole genome shotgun (WGS) entry which is preliminary data.</text>
</comment>
<dbReference type="GO" id="GO:0000977">
    <property type="term" value="F:RNA polymerase II transcription regulatory region sequence-specific DNA binding"/>
    <property type="evidence" value="ECO:0007669"/>
    <property type="project" value="TreeGrafter"/>
</dbReference>
<keyword evidence="3" id="KW-0805">Transcription regulation</keyword>
<feature type="region of interest" description="Disordered" evidence="7">
    <location>
        <begin position="1"/>
        <end position="32"/>
    </location>
</feature>
<evidence type="ECO:0000256" key="2">
    <source>
        <dbReference type="ARBA" id="ARBA00007770"/>
    </source>
</evidence>
<accession>A0A9J6FL29</accession>
<protein>
    <recommendedName>
        <fullName evidence="8">Transcription factor AP-2 C-terminal domain-containing protein</fullName>
    </recommendedName>
</protein>
<dbReference type="GO" id="GO:0005634">
    <property type="term" value="C:nucleus"/>
    <property type="evidence" value="ECO:0007669"/>
    <property type="project" value="UniProtKB-SubCell"/>
</dbReference>
<evidence type="ECO:0000313" key="9">
    <source>
        <dbReference type="EMBL" id="KAH9363503.1"/>
    </source>
</evidence>
<dbReference type="GO" id="GO:0000981">
    <property type="term" value="F:DNA-binding transcription factor activity, RNA polymerase II-specific"/>
    <property type="evidence" value="ECO:0007669"/>
    <property type="project" value="TreeGrafter"/>
</dbReference>
<evidence type="ECO:0000256" key="6">
    <source>
        <dbReference type="ARBA" id="ARBA00023242"/>
    </source>
</evidence>
<dbReference type="PANTHER" id="PTHR10812">
    <property type="entry name" value="TRANSCRIPTION FACTOR AP-2"/>
    <property type="match status" value="1"/>
</dbReference>
<gene>
    <name evidence="9" type="ORF">HPB48_005964</name>
</gene>
<keyword evidence="10" id="KW-1185">Reference proteome</keyword>
<evidence type="ECO:0000256" key="7">
    <source>
        <dbReference type="SAM" id="MobiDB-lite"/>
    </source>
</evidence>
<comment type="subcellular location">
    <subcellularLocation>
        <location evidence="1">Nucleus</location>
    </subcellularLocation>
</comment>
<dbReference type="InterPro" id="IPR004979">
    <property type="entry name" value="TF_AP2"/>
</dbReference>
<evidence type="ECO:0000313" key="10">
    <source>
        <dbReference type="Proteomes" id="UP000821853"/>
    </source>
</evidence>
<evidence type="ECO:0000256" key="3">
    <source>
        <dbReference type="ARBA" id="ARBA00023015"/>
    </source>
</evidence>
<dbReference type="Proteomes" id="UP000821853">
    <property type="component" value="Chromosome 10"/>
</dbReference>
<keyword evidence="5" id="KW-0804">Transcription</keyword>
<dbReference type="OrthoDB" id="6252992at2759"/>
<evidence type="ECO:0000259" key="8">
    <source>
        <dbReference type="Pfam" id="PF03299"/>
    </source>
</evidence>
<organism evidence="9 10">
    <name type="scientific">Haemaphysalis longicornis</name>
    <name type="common">Bush tick</name>
    <dbReference type="NCBI Taxonomy" id="44386"/>
    <lineage>
        <taxon>Eukaryota</taxon>
        <taxon>Metazoa</taxon>
        <taxon>Ecdysozoa</taxon>
        <taxon>Arthropoda</taxon>
        <taxon>Chelicerata</taxon>
        <taxon>Arachnida</taxon>
        <taxon>Acari</taxon>
        <taxon>Parasitiformes</taxon>
        <taxon>Ixodida</taxon>
        <taxon>Ixodoidea</taxon>
        <taxon>Ixodidae</taxon>
        <taxon>Haemaphysalinae</taxon>
        <taxon>Haemaphysalis</taxon>
    </lineage>
</organism>